<organism evidence="2 3">
    <name type="scientific">Platysternon megacephalum</name>
    <name type="common">big-headed turtle</name>
    <dbReference type="NCBI Taxonomy" id="55544"/>
    <lineage>
        <taxon>Eukaryota</taxon>
        <taxon>Metazoa</taxon>
        <taxon>Chordata</taxon>
        <taxon>Craniata</taxon>
        <taxon>Vertebrata</taxon>
        <taxon>Euteleostomi</taxon>
        <taxon>Archelosauria</taxon>
        <taxon>Testudinata</taxon>
        <taxon>Testudines</taxon>
        <taxon>Cryptodira</taxon>
        <taxon>Durocryptodira</taxon>
        <taxon>Testudinoidea</taxon>
        <taxon>Platysternidae</taxon>
        <taxon>Platysternon</taxon>
    </lineage>
</organism>
<evidence type="ECO:0000313" key="2">
    <source>
        <dbReference type="EMBL" id="TFJ97933.1"/>
    </source>
</evidence>
<dbReference type="AlphaFoldDB" id="A0A4D9DT30"/>
<dbReference type="Proteomes" id="UP000297703">
    <property type="component" value="Unassembled WGS sequence"/>
</dbReference>
<proteinExistence type="predicted"/>
<keyword evidence="3" id="KW-1185">Reference proteome</keyword>
<protein>
    <submittedName>
        <fullName evidence="2">Cadherin-related family member 5-like</fullName>
    </submittedName>
</protein>
<sequence length="194" mass="20548">MVRHAMVLCALPPTRRPPPHQRAPRHGAVCPPPHQRAPRHGAVCPPPTRGHHATVPCALPTTKRAPRHGAVCPPPHQRAPCHGAMCPSPTRGRHATVPCALPPPEGTTVPCAAPRGHHARGHLVWAVCPAPCELLPSAIKSLQQSPSPQDQAQPIDGAVAAAVLTALPRKRGRRAGWGSWFMAPQSICQGLINL</sequence>
<name>A0A4D9DT30_9SAUR</name>
<accession>A0A4D9DT30</accession>
<evidence type="ECO:0000313" key="3">
    <source>
        <dbReference type="Proteomes" id="UP000297703"/>
    </source>
</evidence>
<reference evidence="2 3" key="1">
    <citation type="submission" date="2019-04" db="EMBL/GenBank/DDBJ databases">
        <title>Draft genome of the big-headed turtle Platysternon megacephalum.</title>
        <authorList>
            <person name="Gong S."/>
        </authorList>
    </citation>
    <scope>NUCLEOTIDE SEQUENCE [LARGE SCALE GENOMIC DNA]</scope>
    <source>
        <strain evidence="2">DO16091913</strain>
        <tissue evidence="2">Muscle</tissue>
    </source>
</reference>
<reference evidence="2 3" key="2">
    <citation type="submission" date="2019-04" db="EMBL/GenBank/DDBJ databases">
        <title>The genome sequence of big-headed turtle.</title>
        <authorList>
            <person name="Gong S."/>
        </authorList>
    </citation>
    <scope>NUCLEOTIDE SEQUENCE [LARGE SCALE GENOMIC DNA]</scope>
    <source>
        <strain evidence="2">DO16091913</strain>
        <tissue evidence="2">Muscle</tissue>
    </source>
</reference>
<evidence type="ECO:0000256" key="1">
    <source>
        <dbReference type="SAM" id="MobiDB-lite"/>
    </source>
</evidence>
<dbReference type="EMBL" id="QXTE01000445">
    <property type="protein sequence ID" value="TFJ97933.1"/>
    <property type="molecule type" value="Genomic_DNA"/>
</dbReference>
<gene>
    <name evidence="2" type="ORF">DR999_PMT20168</name>
</gene>
<comment type="caution">
    <text evidence="2">The sequence shown here is derived from an EMBL/GenBank/DDBJ whole genome shotgun (WGS) entry which is preliminary data.</text>
</comment>
<feature type="region of interest" description="Disordered" evidence="1">
    <location>
        <begin position="12"/>
        <end position="40"/>
    </location>
</feature>